<evidence type="ECO:0000313" key="10">
    <source>
        <dbReference type="EMBL" id="OLV16415.1"/>
    </source>
</evidence>
<dbReference type="FunFam" id="1.10.10.10:FF:000018">
    <property type="entry name" value="DNA-binding response regulator ResD"/>
    <property type="match status" value="1"/>
</dbReference>
<evidence type="ECO:0000259" key="9">
    <source>
        <dbReference type="PROSITE" id="PS51755"/>
    </source>
</evidence>
<keyword evidence="4 7" id="KW-0238">DNA-binding</keyword>
<dbReference type="GO" id="GO:0006355">
    <property type="term" value="P:regulation of DNA-templated transcription"/>
    <property type="evidence" value="ECO:0007669"/>
    <property type="project" value="InterPro"/>
</dbReference>
<dbReference type="GO" id="GO:0000976">
    <property type="term" value="F:transcription cis-regulatory region binding"/>
    <property type="evidence" value="ECO:0007669"/>
    <property type="project" value="TreeGrafter"/>
</dbReference>
<dbReference type="Pfam" id="PF00486">
    <property type="entry name" value="Trans_reg_C"/>
    <property type="match status" value="1"/>
</dbReference>
<dbReference type="CDD" id="cd00383">
    <property type="entry name" value="trans_reg_C"/>
    <property type="match status" value="1"/>
</dbReference>
<evidence type="ECO:0000256" key="2">
    <source>
        <dbReference type="ARBA" id="ARBA00023012"/>
    </source>
</evidence>
<dbReference type="SMART" id="SM00448">
    <property type="entry name" value="REC"/>
    <property type="match status" value="1"/>
</dbReference>
<reference evidence="10 11" key="1">
    <citation type="submission" date="2017-01" db="EMBL/GenBank/DDBJ databases">
        <title>Genome Analysis of Deinococcus marmoris KOPRI26562.</title>
        <authorList>
            <person name="Kim J.H."/>
            <person name="Oh H.-M."/>
        </authorList>
    </citation>
    <scope>NUCLEOTIDE SEQUENCE [LARGE SCALE GENOMIC DNA]</scope>
    <source>
        <strain evidence="10 11">KOPRI26562</strain>
    </source>
</reference>
<dbReference type="RefSeq" id="WP_075835553.1">
    <property type="nucleotide sequence ID" value="NZ_MSTI01000143.1"/>
</dbReference>
<feature type="domain" description="Response regulatory" evidence="8">
    <location>
        <begin position="3"/>
        <end position="115"/>
    </location>
</feature>
<evidence type="ECO:0000313" key="11">
    <source>
        <dbReference type="Proteomes" id="UP000186607"/>
    </source>
</evidence>
<evidence type="ECO:0000256" key="3">
    <source>
        <dbReference type="ARBA" id="ARBA00023015"/>
    </source>
</evidence>
<evidence type="ECO:0000256" key="5">
    <source>
        <dbReference type="ARBA" id="ARBA00023163"/>
    </source>
</evidence>
<dbReference type="InterPro" id="IPR039420">
    <property type="entry name" value="WalR-like"/>
</dbReference>
<dbReference type="InterPro" id="IPR011006">
    <property type="entry name" value="CheY-like_superfamily"/>
</dbReference>
<keyword evidence="5" id="KW-0804">Transcription</keyword>
<dbReference type="GO" id="GO:0005829">
    <property type="term" value="C:cytosol"/>
    <property type="evidence" value="ECO:0007669"/>
    <property type="project" value="TreeGrafter"/>
</dbReference>
<dbReference type="GO" id="GO:0032993">
    <property type="term" value="C:protein-DNA complex"/>
    <property type="evidence" value="ECO:0007669"/>
    <property type="project" value="TreeGrafter"/>
</dbReference>
<gene>
    <name evidence="10" type="ORF">BOO71_0011998</name>
</gene>
<evidence type="ECO:0000256" key="6">
    <source>
        <dbReference type="PROSITE-ProRule" id="PRU00169"/>
    </source>
</evidence>
<dbReference type="EMBL" id="MSTI01000143">
    <property type="protein sequence ID" value="OLV16415.1"/>
    <property type="molecule type" value="Genomic_DNA"/>
</dbReference>
<evidence type="ECO:0000259" key="8">
    <source>
        <dbReference type="PROSITE" id="PS50110"/>
    </source>
</evidence>
<dbReference type="Pfam" id="PF00072">
    <property type="entry name" value="Response_reg"/>
    <property type="match status" value="1"/>
</dbReference>
<dbReference type="InterPro" id="IPR036388">
    <property type="entry name" value="WH-like_DNA-bd_sf"/>
</dbReference>
<comment type="caution">
    <text evidence="10">The sequence shown here is derived from an EMBL/GenBank/DDBJ whole genome shotgun (WGS) entry which is preliminary data.</text>
</comment>
<evidence type="ECO:0000256" key="7">
    <source>
        <dbReference type="PROSITE-ProRule" id="PRU01091"/>
    </source>
</evidence>
<dbReference type="AlphaFoldDB" id="A0A1U7NU30"/>
<evidence type="ECO:0000256" key="1">
    <source>
        <dbReference type="ARBA" id="ARBA00022553"/>
    </source>
</evidence>
<organism evidence="10 11">
    <name type="scientific">Deinococcus marmoris</name>
    <dbReference type="NCBI Taxonomy" id="249408"/>
    <lineage>
        <taxon>Bacteria</taxon>
        <taxon>Thermotogati</taxon>
        <taxon>Deinococcota</taxon>
        <taxon>Deinococci</taxon>
        <taxon>Deinococcales</taxon>
        <taxon>Deinococcaceae</taxon>
        <taxon>Deinococcus</taxon>
    </lineage>
</organism>
<dbReference type="STRING" id="249408.BOO71_0011998"/>
<dbReference type="Proteomes" id="UP000186607">
    <property type="component" value="Unassembled WGS sequence"/>
</dbReference>
<evidence type="ECO:0000256" key="4">
    <source>
        <dbReference type="ARBA" id="ARBA00023125"/>
    </source>
</evidence>
<feature type="domain" description="OmpR/PhoB-type" evidence="9">
    <location>
        <begin position="121"/>
        <end position="220"/>
    </location>
</feature>
<name>A0A1U7NU30_9DEIO</name>
<dbReference type="InterPro" id="IPR016032">
    <property type="entry name" value="Sig_transdc_resp-reg_C-effctor"/>
</dbReference>
<feature type="modified residue" description="4-aspartylphosphate" evidence="6">
    <location>
        <position position="50"/>
    </location>
</feature>
<keyword evidence="2" id="KW-0902">Two-component regulatory system</keyword>
<dbReference type="Gene3D" id="3.40.50.2300">
    <property type="match status" value="1"/>
</dbReference>
<dbReference type="PANTHER" id="PTHR48111">
    <property type="entry name" value="REGULATOR OF RPOS"/>
    <property type="match status" value="1"/>
</dbReference>
<dbReference type="PROSITE" id="PS51755">
    <property type="entry name" value="OMPR_PHOB"/>
    <property type="match status" value="1"/>
</dbReference>
<dbReference type="InterPro" id="IPR001789">
    <property type="entry name" value="Sig_transdc_resp-reg_receiver"/>
</dbReference>
<dbReference type="Gene3D" id="1.10.10.10">
    <property type="entry name" value="Winged helix-like DNA-binding domain superfamily/Winged helix DNA-binding domain"/>
    <property type="match status" value="1"/>
</dbReference>
<keyword evidence="1 6" id="KW-0597">Phosphoprotein</keyword>
<dbReference type="SUPFAM" id="SSF46894">
    <property type="entry name" value="C-terminal effector domain of the bipartite response regulators"/>
    <property type="match status" value="1"/>
</dbReference>
<dbReference type="GO" id="GO:0000156">
    <property type="term" value="F:phosphorelay response regulator activity"/>
    <property type="evidence" value="ECO:0007669"/>
    <property type="project" value="TreeGrafter"/>
</dbReference>
<dbReference type="PROSITE" id="PS50110">
    <property type="entry name" value="RESPONSE_REGULATORY"/>
    <property type="match status" value="1"/>
</dbReference>
<feature type="DNA-binding region" description="OmpR/PhoB-type" evidence="7">
    <location>
        <begin position="121"/>
        <end position="220"/>
    </location>
</feature>
<sequence>MARVLIVDDDPAILEILHAYLSGEGYEVLQASDGHQARELLPRADLAILDWMLPWVSGLDLAREARAAGLELPLLMLTARGEEEDKLRGLALGVDDYVVKPFSPREVMARVHALLRRAGVRHEIHSGDLDLDLRARRAKLAGQPLELSKLEYDLLSTFAQHPGLVWTRERLLERVWGHDFPSTARVVDVHVTALRRKLGDNADAPRYIETVRGVGYRFREELTGGEGE</sequence>
<dbReference type="eggNOG" id="COG0745">
    <property type="taxonomic scope" value="Bacteria"/>
</dbReference>
<dbReference type="PANTHER" id="PTHR48111:SF4">
    <property type="entry name" value="DNA-BINDING DUAL TRANSCRIPTIONAL REGULATOR OMPR"/>
    <property type="match status" value="1"/>
</dbReference>
<dbReference type="Gene3D" id="6.10.250.690">
    <property type="match status" value="1"/>
</dbReference>
<keyword evidence="11" id="KW-1185">Reference proteome</keyword>
<proteinExistence type="predicted"/>
<dbReference type="InterPro" id="IPR001867">
    <property type="entry name" value="OmpR/PhoB-type_DNA-bd"/>
</dbReference>
<protein>
    <submittedName>
        <fullName evidence="10">Phosphate regulon transcriptional regulatory protein PhoB (SphR)</fullName>
    </submittedName>
</protein>
<dbReference type="OrthoDB" id="9802426at2"/>
<keyword evidence="3" id="KW-0805">Transcription regulation</keyword>
<accession>A0A1U7NU30</accession>
<dbReference type="SUPFAM" id="SSF52172">
    <property type="entry name" value="CheY-like"/>
    <property type="match status" value="1"/>
</dbReference>
<dbReference type="SMART" id="SM00862">
    <property type="entry name" value="Trans_reg_C"/>
    <property type="match status" value="1"/>
</dbReference>